<dbReference type="OrthoDB" id="340685at2759"/>
<reference evidence="2" key="1">
    <citation type="submission" date="2022-10" db="EMBL/GenBank/DDBJ databases">
        <title>Adaptive evolution leads to modifications in subtelomeric GC content in a zoonotic Cryptosporidium species.</title>
        <authorList>
            <person name="Li J."/>
            <person name="Feng Y."/>
            <person name="Xiao L."/>
        </authorList>
    </citation>
    <scope>NUCLEOTIDE SEQUENCE</scope>
    <source>
        <strain evidence="2">33844</strain>
    </source>
</reference>
<dbReference type="AlphaFoldDB" id="A0A9D5DNS0"/>
<feature type="compositionally biased region" description="Polar residues" evidence="1">
    <location>
        <begin position="36"/>
        <end position="54"/>
    </location>
</feature>
<protein>
    <submittedName>
        <fullName evidence="2">Uncharacterized protein</fullName>
    </submittedName>
</protein>
<feature type="region of interest" description="Disordered" evidence="1">
    <location>
        <begin position="357"/>
        <end position="431"/>
    </location>
</feature>
<dbReference type="EMBL" id="JAPCXC010000029">
    <property type="protein sequence ID" value="KAJ1609930.1"/>
    <property type="molecule type" value="Genomic_DNA"/>
</dbReference>
<sequence>MRNESVNRRKLDSIERDLDTNENLKESDTNVVLEETVQTSNKKSQKTGTGVTLRSSKRISESESMSEDGGAQVGFSNEVILKAVTLRKRKQDTDSGSKIRRVDGGTTDENTSVQNNIFTERPFFQRLTDTIYRRLIIGSSNQIKLVGLISAARLLVHLYESNTLEIPQNEEVQYKIPLLKCHVGDWQPMDSDKVVLANSNISKDILECSKTPHAPPLVNRTRNIYIVTPLNYDGNKVGGGYRGGGSDPLSRLVMKWRNLSVSDVQDFTYITENGFDLKYNGFYILYAKSNKPNSQWKQFYSARMRTNTFNSRHKILINSTHLSKLIKLHTVHLQKDGTDLPIGMALFEDHTESLATEDIRKDQTTSSAADLNNTNSYDNRLSNGVDKNSNNGPDQDESTNNSLDPNKDMDSNKLTSTFNGSTSSSSQAIDQLNKDSHVSGVENGQAQTNNASAGMIYGSNIPNQGLLPDQNSIFSQGNISYPGTNSAFAKDSVELSLLYSFRLLHPKIQSEILHAMSCIRFLNQDLFSAVLRSALDAVCMNNNFPETGFISPKVFGLLQAPPSTQHVFDRTKNDPLFIRLLQDGMTESALSSGYNSICQDSFISSNDFNKTAFAGYPGMESMNIGFPSNTLGSFLPMFWSSFLTANPFTNHQNFTVDKDFGKINTMDSNSSAFDPNINGIDNQNETQATVISTPVRKPAEK</sequence>
<evidence type="ECO:0000256" key="1">
    <source>
        <dbReference type="SAM" id="MobiDB-lite"/>
    </source>
</evidence>
<organism evidence="2">
    <name type="scientific">Cryptosporidium canis</name>
    <dbReference type="NCBI Taxonomy" id="195482"/>
    <lineage>
        <taxon>Eukaryota</taxon>
        <taxon>Sar</taxon>
        <taxon>Alveolata</taxon>
        <taxon>Apicomplexa</taxon>
        <taxon>Conoidasida</taxon>
        <taxon>Coccidia</taxon>
        <taxon>Eucoccidiorida</taxon>
        <taxon>Eimeriorina</taxon>
        <taxon>Cryptosporidiidae</taxon>
        <taxon>Cryptosporidium</taxon>
    </lineage>
</organism>
<feature type="compositionally biased region" description="Polar residues" evidence="1">
    <location>
        <begin position="364"/>
        <end position="404"/>
    </location>
</feature>
<proteinExistence type="predicted"/>
<name>A0A9D5DNS0_9CRYT</name>
<gene>
    <name evidence="2" type="ORF">OJ253_1371</name>
</gene>
<evidence type="ECO:0000313" key="2">
    <source>
        <dbReference type="EMBL" id="KAJ1609930.1"/>
    </source>
</evidence>
<feature type="region of interest" description="Disordered" evidence="1">
    <location>
        <begin position="35"/>
        <end position="70"/>
    </location>
</feature>
<dbReference type="Proteomes" id="UP001067231">
    <property type="component" value="Unassembled WGS sequence"/>
</dbReference>
<feature type="compositionally biased region" description="Low complexity" evidence="1">
    <location>
        <begin position="415"/>
        <end position="426"/>
    </location>
</feature>
<comment type="caution">
    <text evidence="2">The sequence shown here is derived from an EMBL/GenBank/DDBJ whole genome shotgun (WGS) entry which is preliminary data.</text>
</comment>
<accession>A0A9D5DNS0</accession>